<reference evidence="1" key="2">
    <citation type="journal article" date="2015" name="Data Brief">
        <title>Shoot transcriptome of the giant reed, Arundo donax.</title>
        <authorList>
            <person name="Barrero R.A."/>
            <person name="Guerrero F.D."/>
            <person name="Moolhuijzen P."/>
            <person name="Goolsby J.A."/>
            <person name="Tidwell J."/>
            <person name="Bellgard S.E."/>
            <person name="Bellgard M.I."/>
        </authorList>
    </citation>
    <scope>NUCLEOTIDE SEQUENCE</scope>
    <source>
        <tissue evidence="1">Shoot tissue taken approximately 20 cm above the soil surface</tissue>
    </source>
</reference>
<protein>
    <submittedName>
        <fullName evidence="1">Uncharacterized protein</fullName>
    </submittedName>
</protein>
<accession>A0A0A9BCP1</accession>
<dbReference type="EMBL" id="GBRH01236809">
    <property type="protein sequence ID" value="JAD61086.1"/>
    <property type="molecule type" value="Transcribed_RNA"/>
</dbReference>
<organism evidence="1">
    <name type="scientific">Arundo donax</name>
    <name type="common">Giant reed</name>
    <name type="synonym">Donax arundinaceus</name>
    <dbReference type="NCBI Taxonomy" id="35708"/>
    <lineage>
        <taxon>Eukaryota</taxon>
        <taxon>Viridiplantae</taxon>
        <taxon>Streptophyta</taxon>
        <taxon>Embryophyta</taxon>
        <taxon>Tracheophyta</taxon>
        <taxon>Spermatophyta</taxon>
        <taxon>Magnoliopsida</taxon>
        <taxon>Liliopsida</taxon>
        <taxon>Poales</taxon>
        <taxon>Poaceae</taxon>
        <taxon>PACMAD clade</taxon>
        <taxon>Arundinoideae</taxon>
        <taxon>Arundineae</taxon>
        <taxon>Arundo</taxon>
    </lineage>
</organism>
<sequence length="35" mass="3733">MHIAQLNSPSEINRAISLPSINLTSISSAKPSQRA</sequence>
<dbReference type="AlphaFoldDB" id="A0A0A9BCP1"/>
<proteinExistence type="predicted"/>
<evidence type="ECO:0000313" key="1">
    <source>
        <dbReference type="EMBL" id="JAD61086.1"/>
    </source>
</evidence>
<reference evidence="1" key="1">
    <citation type="submission" date="2014-09" db="EMBL/GenBank/DDBJ databases">
        <authorList>
            <person name="Magalhaes I.L.F."/>
            <person name="Oliveira U."/>
            <person name="Santos F.R."/>
            <person name="Vidigal T.H.D.A."/>
            <person name="Brescovit A.D."/>
            <person name="Santos A.J."/>
        </authorList>
    </citation>
    <scope>NUCLEOTIDE SEQUENCE</scope>
    <source>
        <tissue evidence="1">Shoot tissue taken approximately 20 cm above the soil surface</tissue>
    </source>
</reference>
<name>A0A0A9BCP1_ARUDO</name>